<evidence type="ECO:0000313" key="3">
    <source>
        <dbReference type="Proteomes" id="UP000007755"/>
    </source>
</evidence>
<name>F4X454_ACREC</name>
<dbReference type="Gene3D" id="1.10.10.1450">
    <property type="match status" value="1"/>
</dbReference>
<organism evidence="3">
    <name type="scientific">Acromyrmex echinatior</name>
    <name type="common">Panamanian leafcutter ant</name>
    <name type="synonym">Acromyrmex octospinosus echinatior</name>
    <dbReference type="NCBI Taxonomy" id="103372"/>
    <lineage>
        <taxon>Eukaryota</taxon>
        <taxon>Metazoa</taxon>
        <taxon>Ecdysozoa</taxon>
        <taxon>Arthropoda</taxon>
        <taxon>Hexapoda</taxon>
        <taxon>Insecta</taxon>
        <taxon>Pterygota</taxon>
        <taxon>Neoptera</taxon>
        <taxon>Endopterygota</taxon>
        <taxon>Hymenoptera</taxon>
        <taxon>Apocrita</taxon>
        <taxon>Aculeata</taxon>
        <taxon>Formicoidea</taxon>
        <taxon>Formicidae</taxon>
        <taxon>Myrmicinae</taxon>
        <taxon>Acromyrmex</taxon>
    </lineage>
</organism>
<sequence>MYDQFFKIKPRISEHLREVLIFFNMKKSTVHRMLSNTYGETDISERTCREWFQRFKNGDVDIEDRHSGRREKIFKDAELEALLDQVTRVKIKKNWHDYWE</sequence>
<feature type="domain" description="Mos1 transposase HTH" evidence="1">
    <location>
        <begin position="14"/>
        <end position="59"/>
    </location>
</feature>
<evidence type="ECO:0000259" key="1">
    <source>
        <dbReference type="Pfam" id="PF17906"/>
    </source>
</evidence>
<dbReference type="InterPro" id="IPR041426">
    <property type="entry name" value="Mos1_HTH"/>
</dbReference>
<proteinExistence type="predicted"/>
<dbReference type="Pfam" id="PF17906">
    <property type="entry name" value="HTH_48"/>
    <property type="match status" value="1"/>
</dbReference>
<evidence type="ECO:0000313" key="2">
    <source>
        <dbReference type="EMBL" id="EGI58778.1"/>
    </source>
</evidence>
<gene>
    <name evidence="2" type="ORF">G5I_13112</name>
</gene>
<dbReference type="InParanoid" id="F4X454"/>
<reference evidence="2" key="1">
    <citation type="submission" date="2011-02" db="EMBL/GenBank/DDBJ databases">
        <title>The genome of the leaf-cutting ant Acromyrmex echinatior suggests key adaptations to social evolution and fungus farming.</title>
        <authorList>
            <person name="Nygaard S."/>
            <person name="Zhang G."/>
        </authorList>
    </citation>
    <scope>NUCLEOTIDE SEQUENCE</scope>
</reference>
<accession>F4X454</accession>
<keyword evidence="3" id="KW-1185">Reference proteome</keyword>
<protein>
    <submittedName>
        <fullName evidence="2">Mariner Mos1 transposase</fullName>
    </submittedName>
</protein>
<dbReference type="AlphaFoldDB" id="F4X454"/>
<dbReference type="EMBL" id="GL888625">
    <property type="protein sequence ID" value="EGI58778.1"/>
    <property type="molecule type" value="Genomic_DNA"/>
</dbReference>
<dbReference type="Proteomes" id="UP000007755">
    <property type="component" value="Unassembled WGS sequence"/>
</dbReference>